<feature type="region of interest" description="Disordered" evidence="1">
    <location>
        <begin position="134"/>
        <end position="159"/>
    </location>
</feature>
<dbReference type="Proteomes" id="UP000318995">
    <property type="component" value="Unassembled WGS sequence"/>
</dbReference>
<protein>
    <submittedName>
        <fullName evidence="2">Uncharacterized protein</fullName>
    </submittedName>
</protein>
<evidence type="ECO:0000313" key="2">
    <source>
        <dbReference type="EMBL" id="TWT48611.1"/>
    </source>
</evidence>
<proteinExistence type="predicted"/>
<comment type="caution">
    <text evidence="2">The sequence shown here is derived from an EMBL/GenBank/DDBJ whole genome shotgun (WGS) entry which is preliminary data.</text>
</comment>
<evidence type="ECO:0000313" key="3">
    <source>
        <dbReference type="Proteomes" id="UP000318995"/>
    </source>
</evidence>
<accession>A0A5C5WEV3</accession>
<name>A0A5C5WEV3_9BACT</name>
<dbReference type="EMBL" id="SJPH01000001">
    <property type="protein sequence ID" value="TWT48611.1"/>
    <property type="molecule type" value="Genomic_DNA"/>
</dbReference>
<organism evidence="2 3">
    <name type="scientific">Botrimarina hoheduenensis</name>
    <dbReference type="NCBI Taxonomy" id="2528000"/>
    <lineage>
        <taxon>Bacteria</taxon>
        <taxon>Pseudomonadati</taxon>
        <taxon>Planctomycetota</taxon>
        <taxon>Planctomycetia</taxon>
        <taxon>Pirellulales</taxon>
        <taxon>Lacipirellulaceae</taxon>
        <taxon>Botrimarina</taxon>
    </lineage>
</organism>
<dbReference type="AlphaFoldDB" id="A0A5C5WEV3"/>
<gene>
    <name evidence="2" type="ORF">Pla111_03860</name>
</gene>
<reference evidence="2 3" key="1">
    <citation type="submission" date="2019-02" db="EMBL/GenBank/DDBJ databases">
        <title>Deep-cultivation of Planctomycetes and their phenomic and genomic characterization uncovers novel biology.</title>
        <authorList>
            <person name="Wiegand S."/>
            <person name="Jogler M."/>
            <person name="Boedeker C."/>
            <person name="Pinto D."/>
            <person name="Vollmers J."/>
            <person name="Rivas-Marin E."/>
            <person name="Kohn T."/>
            <person name="Peeters S.H."/>
            <person name="Heuer A."/>
            <person name="Rast P."/>
            <person name="Oberbeckmann S."/>
            <person name="Bunk B."/>
            <person name="Jeske O."/>
            <person name="Meyerdierks A."/>
            <person name="Storesund J.E."/>
            <person name="Kallscheuer N."/>
            <person name="Luecker S."/>
            <person name="Lage O.M."/>
            <person name="Pohl T."/>
            <person name="Merkel B.J."/>
            <person name="Hornburger P."/>
            <person name="Mueller R.-W."/>
            <person name="Bruemmer F."/>
            <person name="Labrenz M."/>
            <person name="Spormann A.M."/>
            <person name="Op Den Camp H."/>
            <person name="Overmann J."/>
            <person name="Amann R."/>
            <person name="Jetten M.S.M."/>
            <person name="Mascher T."/>
            <person name="Medema M.H."/>
            <person name="Devos D.P."/>
            <person name="Kaster A.-K."/>
            <person name="Ovreas L."/>
            <person name="Rohde M."/>
            <person name="Galperin M.Y."/>
            <person name="Jogler C."/>
        </authorList>
    </citation>
    <scope>NUCLEOTIDE SEQUENCE [LARGE SCALE GENOMIC DNA]</scope>
    <source>
        <strain evidence="2 3">Pla111</strain>
    </source>
</reference>
<evidence type="ECO:0000256" key="1">
    <source>
        <dbReference type="SAM" id="MobiDB-lite"/>
    </source>
</evidence>
<keyword evidence="3" id="KW-1185">Reference proteome</keyword>
<sequence length="224" mass="24488">MNRRHFTRCAGFGLFGLAAASATGSRVRLGLVEILAELQGPPSPQSVFPLSPGPAPLAMPVHWQRTYNGSWSWLQREIFLDGQWRLSGITIPVHRKTGKPLEDATGYLDPSAAPAEFFEPDPLAAEYEIAMPDEGVSTSTDQPGPDALPERRARHGRPPSRWLRTLNAAELSLWLTTIDPPEAGVSGMTFLEHLTRDHGFDAERVAGLLAADQEKLHAAAHHGY</sequence>